<reference evidence="1" key="2">
    <citation type="submission" date="2012-05" db="EMBL/GenBank/DDBJ databases">
        <title>The Genome Annotation of Fusarium oxysporum PHW808.</title>
        <authorList>
            <consortium name="The Broad Institute Genomics Platform"/>
            <person name="Ma L.-J."/>
            <person name="Corby-Kistler H."/>
            <person name="Broz K."/>
            <person name="Gale L.R."/>
            <person name="Jonkers W."/>
            <person name="O'Donnell K."/>
            <person name="Ploetz R."/>
            <person name="Steinberg C."/>
            <person name="Schwartz D.C."/>
            <person name="VanEtten H."/>
            <person name="Zhou S."/>
            <person name="Young S.K."/>
            <person name="Zeng Q."/>
            <person name="Gargeya S."/>
            <person name="Fitzgerald M."/>
            <person name="Abouelleil A."/>
            <person name="Alvarado L."/>
            <person name="Chapman S.B."/>
            <person name="Gainer-Dewar J."/>
            <person name="Goldberg J."/>
            <person name="Griggs A."/>
            <person name="Gujja S."/>
            <person name="Hansen M."/>
            <person name="Howarth C."/>
            <person name="Imamovic A."/>
            <person name="Ireland A."/>
            <person name="Larimer J."/>
            <person name="McCowan C."/>
            <person name="Murphy C."/>
            <person name="Pearson M."/>
            <person name="Poon T.W."/>
            <person name="Priest M."/>
            <person name="Roberts A."/>
            <person name="Saif S."/>
            <person name="Shea T."/>
            <person name="Sykes S."/>
            <person name="Wortman J."/>
            <person name="Nusbaum C."/>
            <person name="Birren B."/>
        </authorList>
    </citation>
    <scope>NUCLEOTIDE SEQUENCE</scope>
    <source>
        <strain evidence="1">54008</strain>
    </source>
</reference>
<accession>X0HW61</accession>
<dbReference type="Proteomes" id="UP000030676">
    <property type="component" value="Unassembled WGS sequence"/>
</dbReference>
<organism evidence="1">
    <name type="scientific">Fusarium oxysporum f. sp. conglutinans race 2 54008</name>
    <dbReference type="NCBI Taxonomy" id="1089457"/>
    <lineage>
        <taxon>Eukaryota</taxon>
        <taxon>Fungi</taxon>
        <taxon>Dikarya</taxon>
        <taxon>Ascomycota</taxon>
        <taxon>Pezizomycotina</taxon>
        <taxon>Sordariomycetes</taxon>
        <taxon>Hypocreomycetidae</taxon>
        <taxon>Hypocreales</taxon>
        <taxon>Nectriaceae</taxon>
        <taxon>Fusarium</taxon>
        <taxon>Fusarium oxysporum species complex</taxon>
    </lineage>
</organism>
<evidence type="ECO:0000313" key="1">
    <source>
        <dbReference type="EMBL" id="EXL65374.1"/>
    </source>
</evidence>
<name>X0HW61_FUSOX</name>
<gene>
    <name evidence="1" type="ORF">FOPG_18399</name>
</gene>
<dbReference type="EMBL" id="JH659160">
    <property type="protein sequence ID" value="EXL65374.1"/>
    <property type="molecule type" value="Genomic_DNA"/>
</dbReference>
<dbReference type="AlphaFoldDB" id="X0HW61"/>
<protein>
    <submittedName>
        <fullName evidence="1">Uncharacterized protein</fullName>
    </submittedName>
</protein>
<sequence>MKEQMLKLPWLASRVRQGFLFLCPDASARIASWSMDSMIDECLPLAVDLVLGEGVLIARVILVTTLLSQHRPLIDPVWPIVHHWVLHPMILMKLP</sequence>
<proteinExistence type="predicted"/>
<reference evidence="1" key="1">
    <citation type="submission" date="2011-11" db="EMBL/GenBank/DDBJ databases">
        <title>The Genome Sequence of Fusarium oxysporum PHW808.</title>
        <authorList>
            <consortium name="The Broad Institute Genome Sequencing Platform"/>
            <person name="Ma L.-J."/>
            <person name="Gale L.R."/>
            <person name="Schwartz D.C."/>
            <person name="Zhou S."/>
            <person name="Corby-Kistler H."/>
            <person name="Young S.K."/>
            <person name="Zeng Q."/>
            <person name="Gargeya S."/>
            <person name="Fitzgerald M."/>
            <person name="Haas B."/>
            <person name="Abouelleil A."/>
            <person name="Alvarado L."/>
            <person name="Arachchi H.M."/>
            <person name="Berlin A."/>
            <person name="Brown A."/>
            <person name="Chapman S.B."/>
            <person name="Chen Z."/>
            <person name="Dunbar C."/>
            <person name="Freedman E."/>
            <person name="Gearin G."/>
            <person name="Goldberg J."/>
            <person name="Griggs A."/>
            <person name="Gujja S."/>
            <person name="Heiman D."/>
            <person name="Howarth C."/>
            <person name="Larson L."/>
            <person name="Lui A."/>
            <person name="MacDonald P.J.P."/>
            <person name="Montmayeur A."/>
            <person name="Murphy C."/>
            <person name="Neiman D."/>
            <person name="Pearson M."/>
            <person name="Priest M."/>
            <person name="Roberts A."/>
            <person name="Saif S."/>
            <person name="Shea T."/>
            <person name="Shenoy N."/>
            <person name="Sisk P."/>
            <person name="Stolte C."/>
            <person name="Sykes S."/>
            <person name="Wortman J."/>
            <person name="Nusbaum C."/>
            <person name="Birren B."/>
        </authorList>
    </citation>
    <scope>NUCLEOTIDE SEQUENCE [LARGE SCALE GENOMIC DNA]</scope>
    <source>
        <strain evidence="1">54008</strain>
    </source>
</reference>
<dbReference type="HOGENOM" id="CLU_2372904_0_0_1"/>